<protein>
    <submittedName>
        <fullName evidence="6">Transcriptional regulator, HxlR family</fullName>
    </submittedName>
</protein>
<evidence type="ECO:0000313" key="6">
    <source>
        <dbReference type="EMBL" id="SEC03298.1"/>
    </source>
</evidence>
<dbReference type="GO" id="GO:0003677">
    <property type="term" value="F:DNA binding"/>
    <property type="evidence" value="ECO:0007669"/>
    <property type="project" value="UniProtKB-KW"/>
</dbReference>
<dbReference type="Proteomes" id="UP000182409">
    <property type="component" value="Unassembled WGS sequence"/>
</dbReference>
<name>A0A1H4P7V7_9BACT</name>
<accession>A0A1H4P7V7</accession>
<keyword evidence="1" id="KW-0805">Transcription regulation</keyword>
<dbReference type="OrthoDB" id="9791143at2"/>
<dbReference type="Pfam" id="PF01638">
    <property type="entry name" value="HxlR"/>
    <property type="match status" value="1"/>
</dbReference>
<dbReference type="PANTHER" id="PTHR33204:SF39">
    <property type="entry name" value="TRANSCRIPTIONAL REGULATORY PROTEIN"/>
    <property type="match status" value="1"/>
</dbReference>
<dbReference type="PANTHER" id="PTHR33204">
    <property type="entry name" value="TRANSCRIPTIONAL REGULATOR, MARR FAMILY"/>
    <property type="match status" value="1"/>
</dbReference>
<gene>
    <name evidence="6" type="ORF">SAMN05443244_2475</name>
</gene>
<keyword evidence="3" id="KW-0804">Transcription</keyword>
<keyword evidence="2" id="KW-0238">DNA-binding</keyword>
<sequence>MKPATKMDQPKAVVPPDGGEGNASLDALVSEIIGRVADKWTMLALEALQEHGRLRFTELAAELKGVSQKMLTKTLRQMESDGLLLRTVFPVIPPRVEYELTQLGTGLSAAFCGVWIWAEKNRDEIEAARKRFAQRIEHTQPWQTPRS</sequence>
<organism evidence="6 7">
    <name type="scientific">Terriglobus roseus</name>
    <dbReference type="NCBI Taxonomy" id="392734"/>
    <lineage>
        <taxon>Bacteria</taxon>
        <taxon>Pseudomonadati</taxon>
        <taxon>Acidobacteriota</taxon>
        <taxon>Terriglobia</taxon>
        <taxon>Terriglobales</taxon>
        <taxon>Acidobacteriaceae</taxon>
        <taxon>Terriglobus</taxon>
    </lineage>
</organism>
<evidence type="ECO:0000256" key="4">
    <source>
        <dbReference type="SAM" id="MobiDB-lite"/>
    </source>
</evidence>
<dbReference type="InterPro" id="IPR002577">
    <property type="entry name" value="HTH_HxlR"/>
</dbReference>
<dbReference type="Gene3D" id="1.10.10.10">
    <property type="entry name" value="Winged helix-like DNA-binding domain superfamily/Winged helix DNA-binding domain"/>
    <property type="match status" value="1"/>
</dbReference>
<feature type="domain" description="HTH hxlR-type" evidence="5">
    <location>
        <begin position="23"/>
        <end position="126"/>
    </location>
</feature>
<dbReference type="EMBL" id="FNSD01000001">
    <property type="protein sequence ID" value="SEC03298.1"/>
    <property type="molecule type" value="Genomic_DNA"/>
</dbReference>
<dbReference type="RefSeq" id="WP_074654334.1">
    <property type="nucleotide sequence ID" value="NZ_FNSD01000001.1"/>
</dbReference>
<dbReference type="AlphaFoldDB" id="A0A1H4P7V7"/>
<proteinExistence type="predicted"/>
<reference evidence="6 7" key="1">
    <citation type="submission" date="2016-10" db="EMBL/GenBank/DDBJ databases">
        <authorList>
            <person name="de Groot N.N."/>
        </authorList>
    </citation>
    <scope>NUCLEOTIDE SEQUENCE [LARGE SCALE GENOMIC DNA]</scope>
    <source>
        <strain evidence="6 7">AB35.6</strain>
    </source>
</reference>
<dbReference type="SUPFAM" id="SSF46785">
    <property type="entry name" value="Winged helix' DNA-binding domain"/>
    <property type="match status" value="1"/>
</dbReference>
<evidence type="ECO:0000259" key="5">
    <source>
        <dbReference type="PROSITE" id="PS51118"/>
    </source>
</evidence>
<evidence type="ECO:0000256" key="1">
    <source>
        <dbReference type="ARBA" id="ARBA00023015"/>
    </source>
</evidence>
<feature type="region of interest" description="Disordered" evidence="4">
    <location>
        <begin position="1"/>
        <end position="20"/>
    </location>
</feature>
<evidence type="ECO:0000256" key="3">
    <source>
        <dbReference type="ARBA" id="ARBA00023163"/>
    </source>
</evidence>
<evidence type="ECO:0000256" key="2">
    <source>
        <dbReference type="ARBA" id="ARBA00023125"/>
    </source>
</evidence>
<dbReference type="PROSITE" id="PS51118">
    <property type="entry name" value="HTH_HXLR"/>
    <property type="match status" value="1"/>
</dbReference>
<dbReference type="InterPro" id="IPR036388">
    <property type="entry name" value="WH-like_DNA-bd_sf"/>
</dbReference>
<dbReference type="InterPro" id="IPR036390">
    <property type="entry name" value="WH_DNA-bd_sf"/>
</dbReference>
<evidence type="ECO:0000313" key="7">
    <source>
        <dbReference type="Proteomes" id="UP000182409"/>
    </source>
</evidence>